<sequence>MKNMTKAIMGTAAAAAMAVSANPALAKHGDRDDGISTSEVIAGVAILGGIAAILSSNDNDRYDRDYHRGGRDGFYRGRGYDGERAAINRCIRTVERGNRYGYAKVTDIRDIDRTRYGYAVKGRLTVNSGYRDRYDRYGRGGYRNYDSGKFTCYVERGRVVDIDYRGIRGY</sequence>
<keyword evidence="2" id="KW-0732">Signal</keyword>
<gene>
    <name evidence="3" type="ORF">ACFOWX_01335</name>
</gene>
<dbReference type="EMBL" id="JBHSDH010000006">
    <property type="protein sequence ID" value="MFC4291051.1"/>
    <property type="molecule type" value="Genomic_DNA"/>
</dbReference>
<protein>
    <recommendedName>
        <fullName evidence="5">17 kDa surface antigen</fullName>
    </recommendedName>
</protein>
<keyword evidence="1" id="KW-1133">Transmembrane helix</keyword>
<feature type="chain" id="PRO_5045652720" description="17 kDa surface antigen" evidence="2">
    <location>
        <begin position="27"/>
        <end position="170"/>
    </location>
</feature>
<evidence type="ECO:0000256" key="2">
    <source>
        <dbReference type="SAM" id="SignalP"/>
    </source>
</evidence>
<organism evidence="3 4">
    <name type="scientific">Sphingorhabdus arenilitoris</name>
    <dbReference type="NCBI Taxonomy" id="1490041"/>
    <lineage>
        <taxon>Bacteria</taxon>
        <taxon>Pseudomonadati</taxon>
        <taxon>Pseudomonadota</taxon>
        <taxon>Alphaproteobacteria</taxon>
        <taxon>Sphingomonadales</taxon>
        <taxon>Sphingomonadaceae</taxon>
        <taxon>Sphingorhabdus</taxon>
    </lineage>
</organism>
<comment type="caution">
    <text evidence="3">The sequence shown here is derived from an EMBL/GenBank/DDBJ whole genome shotgun (WGS) entry which is preliminary data.</text>
</comment>
<name>A0ABV8RCI2_9SPHN</name>
<reference evidence="4" key="1">
    <citation type="journal article" date="2019" name="Int. J. Syst. Evol. Microbiol.">
        <title>The Global Catalogue of Microorganisms (GCM) 10K type strain sequencing project: providing services to taxonomists for standard genome sequencing and annotation.</title>
        <authorList>
            <consortium name="The Broad Institute Genomics Platform"/>
            <consortium name="The Broad Institute Genome Sequencing Center for Infectious Disease"/>
            <person name="Wu L."/>
            <person name="Ma J."/>
        </authorList>
    </citation>
    <scope>NUCLEOTIDE SEQUENCE [LARGE SCALE GENOMIC DNA]</scope>
    <source>
        <strain evidence="4">CECT 8531</strain>
    </source>
</reference>
<evidence type="ECO:0000313" key="3">
    <source>
        <dbReference type="EMBL" id="MFC4291051.1"/>
    </source>
</evidence>
<evidence type="ECO:0008006" key="5">
    <source>
        <dbReference type="Google" id="ProtNLM"/>
    </source>
</evidence>
<evidence type="ECO:0000256" key="1">
    <source>
        <dbReference type="SAM" id="Phobius"/>
    </source>
</evidence>
<keyword evidence="4" id="KW-1185">Reference proteome</keyword>
<feature type="signal peptide" evidence="2">
    <location>
        <begin position="1"/>
        <end position="26"/>
    </location>
</feature>
<keyword evidence="1" id="KW-0812">Transmembrane</keyword>
<accession>A0ABV8RCI2</accession>
<evidence type="ECO:0000313" key="4">
    <source>
        <dbReference type="Proteomes" id="UP001595887"/>
    </source>
</evidence>
<keyword evidence="1" id="KW-0472">Membrane</keyword>
<dbReference type="Proteomes" id="UP001595887">
    <property type="component" value="Unassembled WGS sequence"/>
</dbReference>
<proteinExistence type="predicted"/>
<feature type="transmembrane region" description="Helical" evidence="1">
    <location>
        <begin position="36"/>
        <end position="54"/>
    </location>
</feature>
<dbReference type="RefSeq" id="WP_381420648.1">
    <property type="nucleotide sequence ID" value="NZ_JBHSDH010000006.1"/>
</dbReference>